<name>A0A8J3CTU0_9PROT</name>
<dbReference type="GO" id="GO:0004175">
    <property type="term" value="F:endopeptidase activity"/>
    <property type="evidence" value="ECO:0007669"/>
    <property type="project" value="TreeGrafter"/>
</dbReference>
<dbReference type="SUPFAM" id="SSF52096">
    <property type="entry name" value="ClpP/crotonase"/>
    <property type="match status" value="1"/>
</dbReference>
<dbReference type="AlphaFoldDB" id="A0A8J3CTU0"/>
<evidence type="ECO:0000256" key="1">
    <source>
        <dbReference type="SAM" id="MobiDB-lite"/>
    </source>
</evidence>
<dbReference type="PANTHER" id="PTHR32060:SF30">
    <property type="entry name" value="CARBOXY-TERMINAL PROCESSING PROTEASE CTPA"/>
    <property type="match status" value="1"/>
</dbReference>
<dbReference type="GO" id="GO:0008236">
    <property type="term" value="F:serine-type peptidase activity"/>
    <property type="evidence" value="ECO:0007669"/>
    <property type="project" value="InterPro"/>
</dbReference>
<dbReference type="InterPro" id="IPR029045">
    <property type="entry name" value="ClpP/crotonase-like_dom_sf"/>
</dbReference>
<dbReference type="PROSITE" id="PS51257">
    <property type="entry name" value="PROKAR_LIPOPROTEIN"/>
    <property type="match status" value="1"/>
</dbReference>
<dbReference type="Gene3D" id="3.30.750.170">
    <property type="match status" value="1"/>
</dbReference>
<dbReference type="SMART" id="SM00245">
    <property type="entry name" value="TSPc"/>
    <property type="match status" value="1"/>
</dbReference>
<evidence type="ECO:0000256" key="2">
    <source>
        <dbReference type="SAM" id="SignalP"/>
    </source>
</evidence>
<keyword evidence="2" id="KW-0732">Signal</keyword>
<feature type="signal peptide" evidence="2">
    <location>
        <begin position="1"/>
        <end position="20"/>
    </location>
</feature>
<feature type="domain" description="Tail specific protease" evidence="3">
    <location>
        <begin position="233"/>
        <end position="453"/>
    </location>
</feature>
<dbReference type="RefSeq" id="WP_189498381.1">
    <property type="nucleotide sequence ID" value="NZ_BMZH01000009.1"/>
</dbReference>
<keyword evidence="5" id="KW-1185">Reference proteome</keyword>
<evidence type="ECO:0000313" key="4">
    <source>
        <dbReference type="EMBL" id="GHA98661.1"/>
    </source>
</evidence>
<dbReference type="GO" id="GO:0030288">
    <property type="term" value="C:outer membrane-bounded periplasmic space"/>
    <property type="evidence" value="ECO:0007669"/>
    <property type="project" value="TreeGrafter"/>
</dbReference>
<feature type="chain" id="PRO_5035192950" evidence="2">
    <location>
        <begin position="21"/>
        <end position="542"/>
    </location>
</feature>
<dbReference type="EMBL" id="BMZH01000009">
    <property type="protein sequence ID" value="GHA98661.1"/>
    <property type="molecule type" value="Genomic_DNA"/>
</dbReference>
<accession>A0A8J3CTU0</accession>
<proteinExistence type="predicted"/>
<dbReference type="Gene3D" id="3.90.226.10">
    <property type="entry name" value="2-enoyl-CoA Hydratase, Chain A, domain 1"/>
    <property type="match status" value="1"/>
</dbReference>
<dbReference type="GO" id="GO:0006508">
    <property type="term" value="P:proteolysis"/>
    <property type="evidence" value="ECO:0007669"/>
    <property type="project" value="InterPro"/>
</dbReference>
<gene>
    <name evidence="4" type="ORF">GCM10009069_21990</name>
</gene>
<sequence length="542" mass="57463">MAKTWILRAGTCLTTAAFLAACGGSGSSSTSPISQQPTPQPSGNTWTQGQFSPASQFKNECAAPRSGSDANGNAFSDVAGTLSDELFWLRSWSNETYLWYNEITDRNPNGFSNKLNYFDELKTTATTASGNARDRFHFTYDSAEWLDITTSGSSSGYGAQFALVTSSPPRDIRVAYIEPNSPASQAGLTRGVKILSVDGVDAINGSDTDTLNAGLFPTTASETHSFGIERLDGSHATISLTSATVTQAPVNAVSTFDQNGRTYGYVHFTTFSPRTAELALFEAFEQLQTANIDDLVLDLRYNGGGLLAIASQLSYMVAGPSRTSGLNFETLQFNDKSGGTNPVTGQQISPTPFYNTGVGFTVPSSRQAPTVSKPRVFVLTTSRSCSASEAVINGLRGIDVEVIQIGGQTCGKPYGFYATDNCGTTYFTIQFRGVNNKNFGDYADGFAPAQPVGTLGDVMPGCPVSDDFTKLLGDPTETMLSTAIAYASNGVCPTPTSVSTKTAQDLAAQINADPALDLRNDPRIRALEIAATLGETAEDNQP</sequence>
<dbReference type="Pfam" id="PF03572">
    <property type="entry name" value="Peptidase_S41"/>
    <property type="match status" value="1"/>
</dbReference>
<feature type="region of interest" description="Disordered" evidence="1">
    <location>
        <begin position="29"/>
        <end position="50"/>
    </location>
</feature>
<protein>
    <submittedName>
        <fullName evidence="4">Peptidase S41</fullName>
    </submittedName>
</protein>
<dbReference type="SUPFAM" id="SSF50156">
    <property type="entry name" value="PDZ domain-like"/>
    <property type="match status" value="1"/>
</dbReference>
<organism evidence="4 5">
    <name type="scientific">Algimonas arctica</name>
    <dbReference type="NCBI Taxonomy" id="1479486"/>
    <lineage>
        <taxon>Bacteria</taxon>
        <taxon>Pseudomonadati</taxon>
        <taxon>Pseudomonadota</taxon>
        <taxon>Alphaproteobacteria</taxon>
        <taxon>Maricaulales</taxon>
        <taxon>Robiginitomaculaceae</taxon>
        <taxon>Algimonas</taxon>
    </lineage>
</organism>
<comment type="caution">
    <text evidence="4">The sequence shown here is derived from an EMBL/GenBank/DDBJ whole genome shotgun (WGS) entry which is preliminary data.</text>
</comment>
<feature type="compositionally biased region" description="Low complexity" evidence="1">
    <location>
        <begin position="29"/>
        <end position="43"/>
    </location>
</feature>
<dbReference type="Proteomes" id="UP000634004">
    <property type="component" value="Unassembled WGS sequence"/>
</dbReference>
<dbReference type="InterPro" id="IPR036034">
    <property type="entry name" value="PDZ_sf"/>
</dbReference>
<evidence type="ECO:0000313" key="5">
    <source>
        <dbReference type="Proteomes" id="UP000634004"/>
    </source>
</evidence>
<evidence type="ECO:0000259" key="3">
    <source>
        <dbReference type="SMART" id="SM00245"/>
    </source>
</evidence>
<dbReference type="InterPro" id="IPR005151">
    <property type="entry name" value="Tail-specific_protease"/>
</dbReference>
<reference evidence="4" key="2">
    <citation type="submission" date="2020-09" db="EMBL/GenBank/DDBJ databases">
        <authorList>
            <person name="Sun Q."/>
            <person name="Kim S."/>
        </authorList>
    </citation>
    <scope>NUCLEOTIDE SEQUENCE</scope>
    <source>
        <strain evidence="4">KCTC 32513</strain>
    </source>
</reference>
<dbReference type="Gene3D" id="2.30.42.10">
    <property type="match status" value="1"/>
</dbReference>
<dbReference type="PANTHER" id="PTHR32060">
    <property type="entry name" value="TAIL-SPECIFIC PROTEASE"/>
    <property type="match status" value="1"/>
</dbReference>
<reference evidence="4" key="1">
    <citation type="journal article" date="2014" name="Int. J. Syst. Evol. Microbiol.">
        <title>Complete genome sequence of Corynebacterium casei LMG S-19264T (=DSM 44701T), isolated from a smear-ripened cheese.</title>
        <authorList>
            <consortium name="US DOE Joint Genome Institute (JGI-PGF)"/>
            <person name="Walter F."/>
            <person name="Albersmeier A."/>
            <person name="Kalinowski J."/>
            <person name="Ruckert C."/>
        </authorList>
    </citation>
    <scope>NUCLEOTIDE SEQUENCE</scope>
    <source>
        <strain evidence="4">KCTC 32513</strain>
    </source>
</reference>
<dbReference type="GO" id="GO:0007165">
    <property type="term" value="P:signal transduction"/>
    <property type="evidence" value="ECO:0007669"/>
    <property type="project" value="TreeGrafter"/>
</dbReference>